<reference evidence="2 3" key="1">
    <citation type="submission" date="2018-07" db="EMBL/GenBank/DDBJ databases">
        <title>Complete genome sequence of Flavobacterium arcticum type strain SM1502T.</title>
        <authorList>
            <person name="Li Y."/>
            <person name="Li D.-D."/>
        </authorList>
    </citation>
    <scope>NUCLEOTIDE SEQUENCE [LARGE SCALE GENOMIC DNA]</scope>
    <source>
        <strain evidence="2 3">SM1502</strain>
    </source>
</reference>
<evidence type="ECO:0000313" key="3">
    <source>
        <dbReference type="Proteomes" id="UP000253951"/>
    </source>
</evidence>
<organism evidence="2 3">
    <name type="scientific">Flavobacterium arcticum</name>
    <dbReference type="NCBI Taxonomy" id="1784713"/>
    <lineage>
        <taxon>Bacteria</taxon>
        <taxon>Pseudomonadati</taxon>
        <taxon>Bacteroidota</taxon>
        <taxon>Flavobacteriia</taxon>
        <taxon>Flavobacteriales</taxon>
        <taxon>Flavobacteriaceae</taxon>
        <taxon>Flavobacterium</taxon>
    </lineage>
</organism>
<proteinExistence type="predicted"/>
<dbReference type="OrthoDB" id="1451701at2"/>
<keyword evidence="1" id="KW-1133">Transmembrane helix</keyword>
<evidence type="ECO:0000256" key="1">
    <source>
        <dbReference type="SAM" id="Phobius"/>
    </source>
</evidence>
<gene>
    <name evidence="2" type="ORF">DVK85_10365</name>
</gene>
<dbReference type="AlphaFoldDB" id="A0A345HDF6"/>
<dbReference type="EMBL" id="CP031188">
    <property type="protein sequence ID" value="AXG74616.1"/>
    <property type="molecule type" value="Genomic_DNA"/>
</dbReference>
<keyword evidence="3" id="KW-1185">Reference proteome</keyword>
<evidence type="ECO:0008006" key="4">
    <source>
        <dbReference type="Google" id="ProtNLM"/>
    </source>
</evidence>
<name>A0A345HDF6_9FLAO</name>
<dbReference type="RefSeq" id="WP_114678374.1">
    <property type="nucleotide sequence ID" value="NZ_CP031188.1"/>
</dbReference>
<keyword evidence="1" id="KW-0472">Membrane</keyword>
<keyword evidence="1" id="KW-0812">Transmembrane</keyword>
<dbReference type="Proteomes" id="UP000253951">
    <property type="component" value="Chromosome"/>
</dbReference>
<evidence type="ECO:0000313" key="2">
    <source>
        <dbReference type="EMBL" id="AXG74616.1"/>
    </source>
</evidence>
<sequence>MKKNVLLYLFIFSILINVFTYVYFTNKEKYDIEKEENLTERITNLKDSLAVTTDKMERADYFSLLQNLNARNYFRGQDVEALEIKVRDGIYAKNKNTEGNPLIQYPPIDGKPYKINKIKILNNRWIIADFTNGKLWGEVLIKYFVEENGDVTYETVETLLHVNSMY</sequence>
<dbReference type="KEGG" id="fat:DVK85_10365"/>
<feature type="transmembrane region" description="Helical" evidence="1">
    <location>
        <begin position="6"/>
        <end position="24"/>
    </location>
</feature>
<protein>
    <recommendedName>
        <fullName evidence="4">Hydrolase</fullName>
    </recommendedName>
</protein>
<accession>A0A345HDF6</accession>